<dbReference type="GO" id="GO:0061512">
    <property type="term" value="P:protein localization to cilium"/>
    <property type="evidence" value="ECO:0007669"/>
    <property type="project" value="TreeGrafter"/>
</dbReference>
<dbReference type="Pfam" id="PF14931">
    <property type="entry name" value="IFT20"/>
    <property type="match status" value="1"/>
</dbReference>
<dbReference type="InterPro" id="IPR028172">
    <property type="entry name" value="FT20"/>
</dbReference>
<dbReference type="OrthoDB" id="10254896at2759"/>
<dbReference type="GO" id="GO:0097546">
    <property type="term" value="C:ciliary base"/>
    <property type="evidence" value="ECO:0007669"/>
    <property type="project" value="TreeGrafter"/>
</dbReference>
<dbReference type="KEGG" id="ncc:104961075"/>
<dbReference type="GeneID" id="104961075"/>
<dbReference type="GO" id="GO:0005813">
    <property type="term" value="C:centrosome"/>
    <property type="evidence" value="ECO:0007669"/>
    <property type="project" value="TreeGrafter"/>
</dbReference>
<keyword evidence="4" id="KW-1185">Reference proteome</keyword>
<evidence type="ECO:0000313" key="4">
    <source>
        <dbReference type="Proteomes" id="UP000504611"/>
    </source>
</evidence>
<dbReference type="AlphaFoldDB" id="A0A6I9PA57"/>
<evidence type="ECO:0000256" key="2">
    <source>
        <dbReference type="ARBA" id="ARBA00023054"/>
    </source>
</evidence>
<dbReference type="PANTHER" id="PTHR31978:SF1">
    <property type="entry name" value="INTRAFLAGELLAR TRANSPORT PROTEIN 20 HOMOLOG"/>
    <property type="match status" value="1"/>
</dbReference>
<dbReference type="GO" id="GO:0060271">
    <property type="term" value="P:cilium assembly"/>
    <property type="evidence" value="ECO:0007669"/>
    <property type="project" value="TreeGrafter"/>
</dbReference>
<dbReference type="GO" id="GO:0030990">
    <property type="term" value="C:intraciliary transport particle"/>
    <property type="evidence" value="ECO:0007669"/>
    <property type="project" value="TreeGrafter"/>
</dbReference>
<dbReference type="GO" id="GO:0005737">
    <property type="term" value="C:cytoplasm"/>
    <property type="evidence" value="ECO:0007669"/>
    <property type="project" value="TreeGrafter"/>
</dbReference>
<dbReference type="RefSeq" id="XP_010787584.1">
    <property type="nucleotide sequence ID" value="XM_010789282.1"/>
</dbReference>
<evidence type="ECO:0000256" key="3">
    <source>
        <dbReference type="ARBA" id="ARBA00023273"/>
    </source>
</evidence>
<protein>
    <submittedName>
        <fullName evidence="5">Intraflagellar transport protein 20 homolog</fullName>
    </submittedName>
</protein>
<dbReference type="GO" id="GO:0036064">
    <property type="term" value="C:ciliary basal body"/>
    <property type="evidence" value="ECO:0007669"/>
    <property type="project" value="TreeGrafter"/>
</dbReference>
<reference evidence="5" key="1">
    <citation type="submission" date="2025-08" db="UniProtKB">
        <authorList>
            <consortium name="RefSeq"/>
        </authorList>
    </citation>
    <scope>IDENTIFICATION</scope>
    <source>
        <tissue evidence="5">Muscle</tissue>
    </source>
</reference>
<proteinExistence type="predicted"/>
<evidence type="ECO:0000313" key="5">
    <source>
        <dbReference type="RefSeq" id="XP_010787584.1"/>
    </source>
</evidence>
<dbReference type="PANTHER" id="PTHR31978">
    <property type="entry name" value="INTRAFLAGELLAR TRANSPORT PROTEIN 20 HOMOLOG"/>
    <property type="match status" value="1"/>
</dbReference>
<gene>
    <name evidence="5" type="primary">ift20</name>
</gene>
<keyword evidence="2" id="KW-0175">Coiled coil</keyword>
<dbReference type="CTD" id="90410"/>
<comment type="subcellular location">
    <subcellularLocation>
        <location evidence="1">Cell projection</location>
        <location evidence="1">Cilium</location>
    </subcellularLocation>
</comment>
<name>A0A6I9PA57_9TELE</name>
<dbReference type="Proteomes" id="UP000504611">
    <property type="component" value="Unplaced"/>
</dbReference>
<evidence type="ECO:0000256" key="1">
    <source>
        <dbReference type="ARBA" id="ARBA00004138"/>
    </source>
</evidence>
<sequence>MAKDPLAEAGFYFDELNKLRVLEPDVSQKTSELKEECKEFVDKIGQFQKIVGGLIELVDDLAKEAEREKMKVRLALAHFEIPGGCRFWPRLSSSHA</sequence>
<accession>A0A6I9PA57</accession>
<keyword evidence="3" id="KW-0966">Cell projection</keyword>
<dbReference type="GO" id="GO:0097730">
    <property type="term" value="C:non-motile cilium"/>
    <property type="evidence" value="ECO:0007669"/>
    <property type="project" value="TreeGrafter"/>
</dbReference>
<dbReference type="GO" id="GO:0043005">
    <property type="term" value="C:neuron projection"/>
    <property type="evidence" value="ECO:0007669"/>
    <property type="project" value="TreeGrafter"/>
</dbReference>
<organism evidence="4 5">
    <name type="scientific">Notothenia coriiceps</name>
    <name type="common">black rockcod</name>
    <dbReference type="NCBI Taxonomy" id="8208"/>
    <lineage>
        <taxon>Eukaryota</taxon>
        <taxon>Metazoa</taxon>
        <taxon>Chordata</taxon>
        <taxon>Craniata</taxon>
        <taxon>Vertebrata</taxon>
        <taxon>Euteleostomi</taxon>
        <taxon>Actinopterygii</taxon>
        <taxon>Neopterygii</taxon>
        <taxon>Teleostei</taxon>
        <taxon>Neoteleostei</taxon>
        <taxon>Acanthomorphata</taxon>
        <taxon>Eupercaria</taxon>
        <taxon>Perciformes</taxon>
        <taxon>Notothenioidei</taxon>
        <taxon>Nototheniidae</taxon>
        <taxon>Notothenia</taxon>
    </lineage>
</organism>